<sequence length="642" mass="69358">MDDQLEGEVLCEVFWAHVHLLGRYLAVTSAGLVDMVTPGPGETFKGKMLQPGPFLFIVFLAIVGSVALQNSGHLVWEWLARTHRVLGLHRVADTTLRSLDLGGACAPSGSEVWELQEGPVGVYGLQGRRATMEDRYCVIQDVDVGSKTLSFLGVFDGHGGQYTAEFVKDNLFQNTISKIKQLCTQTSTGGTCSTSSSNNGSCKTQNNRIRNCNTNGKGEKRWLSGEDDSKESKDAKESCPANNNNNNRLKVPNSLAAKPGTESQDAQEKALSTTTTDSKLTTPAPEVTGGGSCVENLSSMTSATSSSTTTTTMSSSTASSTCTTPSSSTSSSSSSSDCTENNTESLKKDDTYSSVSIRRTSLASSTASKDKKEEVAGTGSCGTGNGSQNDSCYIDVLQNINYTRLLTDQILAVDRQVVAHCKARTDMSGSTAVVAVLDGEMLVIGNVGDSRAVMADLKGSTIPLSFDHKPNQLKERRRIKEAGGFITFTGVWRVAGVLATSRALGDFPLKEPRQLITAEPDVLTFSLTDHRAHFIILATDGLWDVMTNEEAVAFVRDHLHEPDHGAKALTMHAFHRGSQDNITVAILNVSKLLRKVRCVGFVYVCIYLVGYTLFVSFHNPSWGYIFLMIVTVLYWVFCSLTF</sequence>
<dbReference type="PROSITE" id="PS01032">
    <property type="entry name" value="PPM_1"/>
    <property type="match status" value="1"/>
</dbReference>
<dbReference type="InterPro" id="IPR001932">
    <property type="entry name" value="PPM-type_phosphatase-like_dom"/>
</dbReference>
<name>A0AAW0TNM8_SCYPA</name>
<dbReference type="InterPro" id="IPR036457">
    <property type="entry name" value="PPM-type-like_dom_sf"/>
</dbReference>
<evidence type="ECO:0000256" key="2">
    <source>
        <dbReference type="ARBA" id="ARBA00022801"/>
    </source>
</evidence>
<dbReference type="PANTHER" id="PTHR47992">
    <property type="entry name" value="PROTEIN PHOSPHATASE"/>
    <property type="match status" value="1"/>
</dbReference>
<feature type="transmembrane region" description="Helical" evidence="6">
    <location>
        <begin position="621"/>
        <end position="640"/>
    </location>
</feature>
<dbReference type="Proteomes" id="UP001487740">
    <property type="component" value="Unassembled WGS sequence"/>
</dbReference>
<evidence type="ECO:0000256" key="4">
    <source>
        <dbReference type="RuleBase" id="RU003465"/>
    </source>
</evidence>
<feature type="domain" description="PPM-type phosphatase" evidence="7">
    <location>
        <begin position="119"/>
        <end position="589"/>
    </location>
</feature>
<comment type="caution">
    <text evidence="8">The sequence shown here is derived from an EMBL/GenBank/DDBJ whole genome shotgun (WGS) entry which is preliminary data.</text>
</comment>
<evidence type="ECO:0000259" key="7">
    <source>
        <dbReference type="PROSITE" id="PS51746"/>
    </source>
</evidence>
<keyword evidence="9" id="KW-1185">Reference proteome</keyword>
<reference evidence="8 9" key="1">
    <citation type="submission" date="2023-03" db="EMBL/GenBank/DDBJ databases">
        <title>High-quality genome of Scylla paramamosain provides insights in environmental adaptation.</title>
        <authorList>
            <person name="Zhang L."/>
        </authorList>
    </citation>
    <scope>NUCLEOTIDE SEQUENCE [LARGE SCALE GENOMIC DNA]</scope>
    <source>
        <strain evidence="8">LZ_2023a</strain>
        <tissue evidence="8">Muscle</tissue>
    </source>
</reference>
<evidence type="ECO:0000313" key="8">
    <source>
        <dbReference type="EMBL" id="KAK8388267.1"/>
    </source>
</evidence>
<keyword evidence="6" id="KW-0812">Transmembrane</keyword>
<keyword evidence="3 4" id="KW-0904">Protein phosphatase</keyword>
<dbReference type="Gene3D" id="3.60.40.10">
    <property type="entry name" value="PPM-type phosphatase domain"/>
    <property type="match status" value="2"/>
</dbReference>
<dbReference type="SMART" id="SM00332">
    <property type="entry name" value="PP2Cc"/>
    <property type="match status" value="1"/>
</dbReference>
<evidence type="ECO:0000313" key="9">
    <source>
        <dbReference type="Proteomes" id="UP001487740"/>
    </source>
</evidence>
<feature type="compositionally biased region" description="Low complexity" evidence="5">
    <location>
        <begin position="187"/>
        <end position="204"/>
    </location>
</feature>
<evidence type="ECO:0000256" key="6">
    <source>
        <dbReference type="SAM" id="Phobius"/>
    </source>
</evidence>
<dbReference type="AlphaFoldDB" id="A0AAW0TNM8"/>
<protein>
    <recommendedName>
        <fullName evidence="7">PPM-type phosphatase domain-containing protein</fullName>
    </recommendedName>
</protein>
<evidence type="ECO:0000256" key="5">
    <source>
        <dbReference type="SAM" id="MobiDB-lite"/>
    </source>
</evidence>
<proteinExistence type="inferred from homology"/>
<dbReference type="GO" id="GO:0004722">
    <property type="term" value="F:protein serine/threonine phosphatase activity"/>
    <property type="evidence" value="ECO:0007669"/>
    <property type="project" value="InterPro"/>
</dbReference>
<dbReference type="SUPFAM" id="SSF81606">
    <property type="entry name" value="PP2C-like"/>
    <property type="match status" value="1"/>
</dbReference>
<keyword evidence="1" id="KW-0479">Metal-binding</keyword>
<dbReference type="Pfam" id="PF00481">
    <property type="entry name" value="PP2C"/>
    <property type="match status" value="1"/>
</dbReference>
<feature type="compositionally biased region" description="Polar residues" evidence="5">
    <location>
        <begin position="205"/>
        <end position="216"/>
    </location>
</feature>
<feature type="transmembrane region" description="Helical" evidence="6">
    <location>
        <begin position="596"/>
        <end position="615"/>
    </location>
</feature>
<dbReference type="GO" id="GO:0046872">
    <property type="term" value="F:metal ion binding"/>
    <property type="evidence" value="ECO:0007669"/>
    <property type="project" value="UniProtKB-KW"/>
</dbReference>
<feature type="transmembrane region" description="Helical" evidence="6">
    <location>
        <begin position="54"/>
        <end position="76"/>
    </location>
</feature>
<feature type="region of interest" description="Disordered" evidence="5">
    <location>
        <begin position="187"/>
        <end position="382"/>
    </location>
</feature>
<dbReference type="PROSITE" id="PS51746">
    <property type="entry name" value="PPM_2"/>
    <property type="match status" value="1"/>
</dbReference>
<evidence type="ECO:0000256" key="1">
    <source>
        <dbReference type="ARBA" id="ARBA00022723"/>
    </source>
</evidence>
<organism evidence="8 9">
    <name type="scientific">Scylla paramamosain</name>
    <name type="common">Mud crab</name>
    <dbReference type="NCBI Taxonomy" id="85552"/>
    <lineage>
        <taxon>Eukaryota</taxon>
        <taxon>Metazoa</taxon>
        <taxon>Ecdysozoa</taxon>
        <taxon>Arthropoda</taxon>
        <taxon>Crustacea</taxon>
        <taxon>Multicrustacea</taxon>
        <taxon>Malacostraca</taxon>
        <taxon>Eumalacostraca</taxon>
        <taxon>Eucarida</taxon>
        <taxon>Decapoda</taxon>
        <taxon>Pleocyemata</taxon>
        <taxon>Brachyura</taxon>
        <taxon>Eubrachyura</taxon>
        <taxon>Portunoidea</taxon>
        <taxon>Portunidae</taxon>
        <taxon>Portuninae</taxon>
        <taxon>Scylla</taxon>
    </lineage>
</organism>
<feature type="compositionally biased region" description="Low complexity" evidence="5">
    <location>
        <begin position="298"/>
        <end position="336"/>
    </location>
</feature>
<feature type="compositionally biased region" description="Polar residues" evidence="5">
    <location>
        <begin position="352"/>
        <end position="367"/>
    </location>
</feature>
<comment type="similarity">
    <text evidence="4">Belongs to the PP2C family.</text>
</comment>
<accession>A0AAW0TNM8</accession>
<keyword evidence="6" id="KW-1133">Transmembrane helix</keyword>
<keyword evidence="6" id="KW-0472">Membrane</keyword>
<feature type="compositionally biased region" description="Low complexity" evidence="5">
    <location>
        <begin position="269"/>
        <end position="285"/>
    </location>
</feature>
<dbReference type="EMBL" id="JARAKH010000029">
    <property type="protein sequence ID" value="KAK8388267.1"/>
    <property type="molecule type" value="Genomic_DNA"/>
</dbReference>
<dbReference type="InterPro" id="IPR000222">
    <property type="entry name" value="PP2C_BS"/>
</dbReference>
<gene>
    <name evidence="8" type="ORF">O3P69_020274</name>
</gene>
<dbReference type="CDD" id="cd00143">
    <property type="entry name" value="PP2Cc"/>
    <property type="match status" value="1"/>
</dbReference>
<evidence type="ECO:0000256" key="3">
    <source>
        <dbReference type="ARBA" id="ARBA00022912"/>
    </source>
</evidence>
<dbReference type="InterPro" id="IPR015655">
    <property type="entry name" value="PP2C"/>
</dbReference>
<keyword evidence="2 4" id="KW-0378">Hydrolase</keyword>